<evidence type="ECO:0000313" key="2">
    <source>
        <dbReference type="Proteomes" id="UP000057981"/>
    </source>
</evidence>
<sequence>MERQPVKVQLIKKVGNHYHIKFPNLKIPVTVNKQLYHKMRHSSAYHFNSDKNIISKANAS</sequence>
<organism evidence="1 2">
    <name type="scientific">Pseudalgibacter alginicilyticus</name>
    <dbReference type="NCBI Taxonomy" id="1736674"/>
    <lineage>
        <taxon>Bacteria</taxon>
        <taxon>Pseudomonadati</taxon>
        <taxon>Bacteroidota</taxon>
        <taxon>Flavobacteriia</taxon>
        <taxon>Flavobacteriales</taxon>
        <taxon>Flavobacteriaceae</taxon>
        <taxon>Pseudalgibacter</taxon>
    </lineage>
</organism>
<name>A0A0P0CJT5_9FLAO</name>
<dbReference type="EMBL" id="CP012898">
    <property type="protein sequence ID" value="ALJ04651.1"/>
    <property type="molecule type" value="Genomic_DNA"/>
</dbReference>
<protein>
    <submittedName>
        <fullName evidence="1">Uncharacterized protein</fullName>
    </submittedName>
</protein>
<dbReference type="AlphaFoldDB" id="A0A0P0CJT5"/>
<gene>
    <name evidence="1" type="ORF">APS56_05665</name>
</gene>
<evidence type="ECO:0000313" key="1">
    <source>
        <dbReference type="EMBL" id="ALJ04651.1"/>
    </source>
</evidence>
<reference evidence="1 2" key="1">
    <citation type="submission" date="2015-10" db="EMBL/GenBank/DDBJ databases">
        <authorList>
            <person name="Gilbert D.G."/>
        </authorList>
    </citation>
    <scope>NUCLEOTIDE SEQUENCE [LARGE SCALE GENOMIC DNA]</scope>
    <source>
        <strain evidence="2">HZ-22</strain>
    </source>
</reference>
<dbReference type="Proteomes" id="UP000057981">
    <property type="component" value="Chromosome"/>
</dbReference>
<accession>A0A0P0CJT5</accession>
<keyword evidence="2" id="KW-1185">Reference proteome</keyword>
<proteinExistence type="predicted"/>
<dbReference type="KEGG" id="ahz:APS56_05665"/>